<dbReference type="AlphaFoldDB" id="A0A645D6F5"/>
<reference evidence="1" key="1">
    <citation type="submission" date="2019-08" db="EMBL/GenBank/DDBJ databases">
        <authorList>
            <person name="Kucharzyk K."/>
            <person name="Murdoch R.W."/>
            <person name="Higgins S."/>
            <person name="Loffler F."/>
        </authorList>
    </citation>
    <scope>NUCLEOTIDE SEQUENCE</scope>
</reference>
<sequence length="83" mass="9254">MPGVHHGYCMRDVVLTLMVIGYYHINTQTFGVSRLFHGGNAAVHGDDERYSFRPQNVHRFPVQTVALFKPVGYVGDYGSSLAP</sequence>
<dbReference type="EMBL" id="VSSQ01033301">
    <property type="protein sequence ID" value="MPM84841.1"/>
    <property type="molecule type" value="Genomic_DNA"/>
</dbReference>
<evidence type="ECO:0000313" key="1">
    <source>
        <dbReference type="EMBL" id="MPM84841.1"/>
    </source>
</evidence>
<comment type="caution">
    <text evidence="1">The sequence shown here is derived from an EMBL/GenBank/DDBJ whole genome shotgun (WGS) entry which is preliminary data.</text>
</comment>
<protein>
    <submittedName>
        <fullName evidence="1">Uncharacterized protein</fullName>
    </submittedName>
</protein>
<organism evidence="1">
    <name type="scientific">bioreactor metagenome</name>
    <dbReference type="NCBI Taxonomy" id="1076179"/>
    <lineage>
        <taxon>unclassified sequences</taxon>
        <taxon>metagenomes</taxon>
        <taxon>ecological metagenomes</taxon>
    </lineage>
</organism>
<proteinExistence type="predicted"/>
<gene>
    <name evidence="1" type="ORF">SDC9_131917</name>
</gene>
<name>A0A645D6F5_9ZZZZ</name>
<accession>A0A645D6F5</accession>